<comment type="catalytic activity">
    <reaction evidence="1 22">
        <text>S-ubiquitinyl-[E2 ubiquitin-conjugating enzyme]-L-cysteine + [acceptor protein]-L-lysine = [E2 ubiquitin-conjugating enzyme]-L-cysteine + N(6)-ubiquitinyl-[acceptor protein]-L-lysine.</text>
        <dbReference type="EC" id="2.3.2.27"/>
    </reaction>
</comment>
<dbReference type="GO" id="GO:0000974">
    <property type="term" value="C:Prp19 complex"/>
    <property type="evidence" value="ECO:0007669"/>
    <property type="project" value="UniProtKB-UniRule"/>
</dbReference>
<dbReference type="GO" id="GO:0008270">
    <property type="term" value="F:zinc ion binding"/>
    <property type="evidence" value="ECO:0007669"/>
    <property type="project" value="UniProtKB-KW"/>
</dbReference>
<dbReference type="Pfam" id="PF24814">
    <property type="entry name" value="WD40_Prp19"/>
    <property type="match status" value="1"/>
</dbReference>
<evidence type="ECO:0000256" key="8">
    <source>
        <dbReference type="ARBA" id="ARBA00022664"/>
    </source>
</evidence>
<keyword evidence="15 22" id="KW-0833">Ubl conjugation pathway</keyword>
<dbReference type="SUPFAM" id="SSF57850">
    <property type="entry name" value="RING/U-box"/>
    <property type="match status" value="1"/>
</dbReference>
<keyword evidence="7 21" id="KW-0853">WD repeat</keyword>
<organism evidence="25">
    <name type="scientific">Eutreptiella gymnastica</name>
    <dbReference type="NCBI Taxonomy" id="73025"/>
    <lineage>
        <taxon>Eukaryota</taxon>
        <taxon>Discoba</taxon>
        <taxon>Euglenozoa</taxon>
        <taxon>Euglenida</taxon>
        <taxon>Spirocuta</taxon>
        <taxon>Euglenophyceae</taxon>
        <taxon>Eutreptiales</taxon>
        <taxon>Eutreptiaceae</taxon>
        <taxon>Eutreptiella</taxon>
    </lineage>
</organism>
<dbReference type="InterPro" id="IPR036322">
    <property type="entry name" value="WD40_repeat_dom_sf"/>
</dbReference>
<dbReference type="AlphaFoldDB" id="A0A7S4CCV9"/>
<dbReference type="SMART" id="SM00504">
    <property type="entry name" value="Ubox"/>
    <property type="match status" value="1"/>
</dbReference>
<keyword evidence="9 22" id="KW-0808">Transferase</keyword>
<keyword evidence="17" id="KW-0689">Ribosomal protein</keyword>
<comment type="function">
    <text evidence="22">Ubiquitin-protein ligase which is mainly involved pre-mRNA splicing and DNA repair. Required for pre-mRNA splicing as component of the spliceosome.</text>
</comment>
<dbReference type="InterPro" id="IPR001680">
    <property type="entry name" value="WD40_rpt"/>
</dbReference>
<dbReference type="GO" id="GO:0006281">
    <property type="term" value="P:DNA repair"/>
    <property type="evidence" value="ECO:0007669"/>
    <property type="project" value="UniProtKB-KW"/>
</dbReference>
<proteinExistence type="inferred from homology"/>
<evidence type="ECO:0000256" key="18">
    <source>
        <dbReference type="ARBA" id="ARBA00023187"/>
    </source>
</evidence>
<dbReference type="Gene3D" id="3.30.40.10">
    <property type="entry name" value="Zinc/RING finger domain, C3HC4 (zinc finger)"/>
    <property type="match status" value="1"/>
</dbReference>
<keyword evidence="20 22" id="KW-0539">Nucleus</keyword>
<keyword evidence="18 22" id="KW-0508">mRNA splicing</keyword>
<evidence type="ECO:0000256" key="11">
    <source>
        <dbReference type="ARBA" id="ARBA00022728"/>
    </source>
</evidence>
<evidence type="ECO:0000256" key="12">
    <source>
        <dbReference type="ARBA" id="ARBA00022737"/>
    </source>
</evidence>
<evidence type="ECO:0000256" key="20">
    <source>
        <dbReference type="ARBA" id="ARBA00023242"/>
    </source>
</evidence>
<dbReference type="InterPro" id="IPR013083">
    <property type="entry name" value="Znf_RING/FYVE/PHD"/>
</dbReference>
<keyword evidence="11 22" id="KW-0747">Spliceosome</keyword>
<feature type="coiled-coil region" evidence="23">
    <location>
        <begin position="122"/>
        <end position="157"/>
    </location>
</feature>
<accession>A0A7S4CCV9</accession>
<protein>
    <recommendedName>
        <fullName evidence="6 22">Pre-mRNA-processing factor 19</fullName>
        <ecNumber evidence="5 22">2.3.2.27</ecNumber>
    </recommendedName>
</protein>
<dbReference type="GO" id="GO:0000398">
    <property type="term" value="P:mRNA splicing, via spliceosome"/>
    <property type="evidence" value="ECO:0007669"/>
    <property type="project" value="InterPro"/>
</dbReference>
<dbReference type="CDD" id="cd00200">
    <property type="entry name" value="WD40"/>
    <property type="match status" value="1"/>
</dbReference>
<evidence type="ECO:0000256" key="7">
    <source>
        <dbReference type="ARBA" id="ARBA00022574"/>
    </source>
</evidence>
<comment type="similarity">
    <text evidence="4 22">Belongs to the WD repeat PRP19 family.</text>
</comment>
<evidence type="ECO:0000256" key="23">
    <source>
        <dbReference type="SAM" id="Coils"/>
    </source>
</evidence>
<dbReference type="GO" id="GO:0005654">
    <property type="term" value="C:nucleoplasm"/>
    <property type="evidence" value="ECO:0007669"/>
    <property type="project" value="UniProtKB-SubCell"/>
</dbReference>
<keyword evidence="19 22" id="KW-0234">DNA repair</keyword>
<keyword evidence="12" id="KW-0677">Repeat</keyword>
<feature type="repeat" description="WD" evidence="21">
    <location>
        <begin position="249"/>
        <end position="280"/>
    </location>
</feature>
<dbReference type="PANTHER" id="PTHR43995:SF1">
    <property type="entry name" value="PRE-MRNA-PROCESSING FACTOR 19"/>
    <property type="match status" value="1"/>
</dbReference>
<dbReference type="InterPro" id="IPR020472">
    <property type="entry name" value="WD40_PAC1"/>
</dbReference>
<dbReference type="PRINTS" id="PR00320">
    <property type="entry name" value="GPROTEINBRPT"/>
</dbReference>
<dbReference type="GO" id="GO:0071006">
    <property type="term" value="C:U2-type catalytic step 1 spliceosome"/>
    <property type="evidence" value="ECO:0007669"/>
    <property type="project" value="TreeGrafter"/>
</dbReference>
<dbReference type="GO" id="GO:0005840">
    <property type="term" value="C:ribosome"/>
    <property type="evidence" value="ECO:0007669"/>
    <property type="project" value="UniProtKB-KW"/>
</dbReference>
<dbReference type="EC" id="2.3.2.27" evidence="5 22"/>
<dbReference type="InterPro" id="IPR013915">
    <property type="entry name" value="Prp19_cc"/>
</dbReference>
<evidence type="ECO:0000256" key="13">
    <source>
        <dbReference type="ARBA" id="ARBA00022763"/>
    </source>
</evidence>
<evidence type="ECO:0000256" key="2">
    <source>
        <dbReference type="ARBA" id="ARBA00004642"/>
    </source>
</evidence>
<keyword evidence="10" id="KW-0479">Metal-binding</keyword>
<evidence type="ECO:0000256" key="22">
    <source>
        <dbReference type="RuleBase" id="RU367101"/>
    </source>
</evidence>
<dbReference type="UniPathway" id="UPA00143"/>
<evidence type="ECO:0000256" key="10">
    <source>
        <dbReference type="ARBA" id="ARBA00022723"/>
    </source>
</evidence>
<dbReference type="PANTHER" id="PTHR43995">
    <property type="entry name" value="PRE-MRNA-PROCESSING FACTOR 19"/>
    <property type="match status" value="1"/>
</dbReference>
<evidence type="ECO:0000256" key="21">
    <source>
        <dbReference type="PROSITE-ProRule" id="PRU00221"/>
    </source>
</evidence>
<evidence type="ECO:0000256" key="14">
    <source>
        <dbReference type="ARBA" id="ARBA00022771"/>
    </source>
</evidence>
<evidence type="ECO:0000256" key="5">
    <source>
        <dbReference type="ARBA" id="ARBA00012483"/>
    </source>
</evidence>
<dbReference type="GO" id="GO:0005737">
    <property type="term" value="C:cytoplasm"/>
    <property type="evidence" value="ECO:0007669"/>
    <property type="project" value="TreeGrafter"/>
</dbReference>
<dbReference type="Pfam" id="PF08606">
    <property type="entry name" value="Prp19"/>
    <property type="match status" value="1"/>
</dbReference>
<evidence type="ECO:0000256" key="6">
    <source>
        <dbReference type="ARBA" id="ARBA00015618"/>
    </source>
</evidence>
<dbReference type="InterPro" id="IPR015943">
    <property type="entry name" value="WD40/YVTN_repeat-like_dom_sf"/>
</dbReference>
<evidence type="ECO:0000259" key="24">
    <source>
        <dbReference type="PROSITE" id="PS51698"/>
    </source>
</evidence>
<keyword evidence="14" id="KW-0863">Zinc-finger</keyword>
<evidence type="ECO:0000313" key="25">
    <source>
        <dbReference type="EMBL" id="CAE0793751.1"/>
    </source>
</evidence>
<feature type="repeat" description="WD" evidence="21">
    <location>
        <begin position="354"/>
        <end position="383"/>
    </location>
</feature>
<dbReference type="CDD" id="cd16656">
    <property type="entry name" value="RING-Ubox_PRP19"/>
    <property type="match status" value="1"/>
</dbReference>
<dbReference type="Gene3D" id="2.130.10.10">
    <property type="entry name" value="YVTN repeat-like/Quinoprotein amine dehydrogenase"/>
    <property type="match status" value="1"/>
</dbReference>
<evidence type="ECO:0000256" key="19">
    <source>
        <dbReference type="ARBA" id="ARBA00023204"/>
    </source>
</evidence>
<dbReference type="InterPro" id="IPR055340">
    <property type="entry name" value="RING-Ubox_PRP19"/>
</dbReference>
<dbReference type="FunFam" id="3.30.40.10:FF:000027">
    <property type="entry name" value="Pre-mRNA-processing factor 19, putative"/>
    <property type="match status" value="1"/>
</dbReference>
<dbReference type="InterPro" id="IPR019775">
    <property type="entry name" value="WD40_repeat_CS"/>
</dbReference>
<comment type="subcellular location">
    <subcellularLocation>
        <location evidence="2">Nucleus</location>
        <location evidence="2">Nucleoplasm</location>
    </subcellularLocation>
</comment>
<dbReference type="InterPro" id="IPR038959">
    <property type="entry name" value="Prp19"/>
</dbReference>
<name>A0A7S4CCV9_9EUGL</name>
<evidence type="ECO:0000256" key="1">
    <source>
        <dbReference type="ARBA" id="ARBA00000900"/>
    </source>
</evidence>
<evidence type="ECO:0000256" key="17">
    <source>
        <dbReference type="ARBA" id="ARBA00022980"/>
    </source>
</evidence>
<dbReference type="GO" id="GO:0070534">
    <property type="term" value="P:protein K63-linked ubiquitination"/>
    <property type="evidence" value="ECO:0007669"/>
    <property type="project" value="UniProtKB-UniRule"/>
</dbReference>
<sequence length="506" mass="55992">MLCCITGTSPEEPVVSKKTGHLFEKRVIEKYIQQHGKCPVTDEELSTEDLLVVHSSKAPKPRPAQASSIPGLLSLFQNEWDSVMVESFTMKQHLDTVRQELSHALYQHDAACRVIARTIKERDNFKQQVAQFTARAEQNKEEAAAEADTEMQAAEEEGKIPKVAIARMTEMSKSLTEKRKKRQISDSLATPEDIDRFDQLVTFTPHSSADPGVLCLHVHPKESSTIMTGGNDGVGIIFDKEAGQISAKLSGHTKAVRRVMLHPTSDVAFTASDDSSVRVWRKQESGTYGTEFVMRDHSKAVRGMTLNATTDYLVTASLDNCWNFYDIESGACLVSVNAGEQENPVKNGFTCSEFHPDGMILGTGTGDSTVCIWDVKSLNNVANFEGHDGLVTHMTFSENGFYLATSSTDGTVKLWDLRKLTNFRTLTFEDSNPSNPTHVNHVAFDHSGNYLAVAADNVKCYSVKTWGELKVLYNHTAAVMDVGWGPDAKWLCSTSMDRHIKIYAAN</sequence>
<dbReference type="PROSITE" id="PS51698">
    <property type="entry name" value="U_BOX"/>
    <property type="match status" value="1"/>
</dbReference>
<dbReference type="EMBL" id="HBJA01015337">
    <property type="protein sequence ID" value="CAE0793751.1"/>
    <property type="molecule type" value="Transcribed_RNA"/>
</dbReference>
<reference evidence="25" key="1">
    <citation type="submission" date="2021-01" db="EMBL/GenBank/DDBJ databases">
        <authorList>
            <person name="Corre E."/>
            <person name="Pelletier E."/>
            <person name="Niang G."/>
            <person name="Scheremetjew M."/>
            <person name="Finn R."/>
            <person name="Kale V."/>
            <person name="Holt S."/>
            <person name="Cochrane G."/>
            <person name="Meng A."/>
            <person name="Brown T."/>
            <person name="Cohen L."/>
        </authorList>
    </citation>
    <scope>NUCLEOTIDE SEQUENCE</scope>
    <source>
        <strain evidence="25">CCMP1594</strain>
    </source>
</reference>
<dbReference type="PROSITE" id="PS50294">
    <property type="entry name" value="WD_REPEATS_REGION"/>
    <property type="match status" value="3"/>
</dbReference>
<dbReference type="InterPro" id="IPR004181">
    <property type="entry name" value="Znf_MIZ"/>
</dbReference>
<feature type="repeat" description="WD" evidence="21">
    <location>
        <begin position="384"/>
        <end position="425"/>
    </location>
</feature>
<evidence type="ECO:0000256" key="16">
    <source>
        <dbReference type="ARBA" id="ARBA00022833"/>
    </source>
</evidence>
<keyword evidence="23" id="KW-0175">Coiled coil</keyword>
<feature type="repeat" description="WD" evidence="21">
    <location>
        <begin position="472"/>
        <end position="506"/>
    </location>
</feature>
<dbReference type="InterPro" id="IPR003613">
    <property type="entry name" value="Ubox_domain"/>
</dbReference>
<evidence type="ECO:0000256" key="4">
    <source>
        <dbReference type="ARBA" id="ARBA00006388"/>
    </source>
</evidence>
<dbReference type="PROSITE" id="PS50082">
    <property type="entry name" value="WD_REPEATS_2"/>
    <property type="match status" value="5"/>
</dbReference>
<evidence type="ECO:0000256" key="3">
    <source>
        <dbReference type="ARBA" id="ARBA00004906"/>
    </source>
</evidence>
<keyword evidence="13 22" id="KW-0227">DNA damage</keyword>
<comment type="pathway">
    <text evidence="3 22">Protein modification; protein ubiquitination.</text>
</comment>
<dbReference type="Pfam" id="PF11789">
    <property type="entry name" value="zf-Nse"/>
    <property type="match status" value="1"/>
</dbReference>
<dbReference type="PROSITE" id="PS00678">
    <property type="entry name" value="WD_REPEATS_1"/>
    <property type="match status" value="2"/>
</dbReference>
<keyword evidence="16" id="KW-0862">Zinc</keyword>
<gene>
    <name evidence="25" type="ORF">EGYM00163_LOCUS4868</name>
</gene>
<dbReference type="GO" id="GO:0061630">
    <property type="term" value="F:ubiquitin protein ligase activity"/>
    <property type="evidence" value="ECO:0007669"/>
    <property type="project" value="UniProtKB-UniRule"/>
</dbReference>
<evidence type="ECO:0000256" key="9">
    <source>
        <dbReference type="ARBA" id="ARBA00022679"/>
    </source>
</evidence>
<keyword evidence="17" id="KW-0687">Ribonucleoprotein</keyword>
<dbReference type="SUPFAM" id="SSF50978">
    <property type="entry name" value="WD40 repeat-like"/>
    <property type="match status" value="1"/>
</dbReference>
<feature type="repeat" description="WD" evidence="21">
    <location>
        <begin position="294"/>
        <end position="335"/>
    </location>
</feature>
<dbReference type="SMART" id="SM00320">
    <property type="entry name" value="WD40"/>
    <property type="match status" value="7"/>
</dbReference>
<feature type="domain" description="U-box" evidence="24">
    <location>
        <begin position="1"/>
        <end position="70"/>
    </location>
</feature>
<evidence type="ECO:0000256" key="15">
    <source>
        <dbReference type="ARBA" id="ARBA00022786"/>
    </source>
</evidence>
<keyword evidence="8 22" id="KW-0507">mRNA processing</keyword>
<comment type="subunit">
    <text evidence="22">Homotetramer.</text>
</comment>